<reference evidence="2" key="1">
    <citation type="submission" date="2020-07" db="EMBL/GenBank/DDBJ databases">
        <title>Huge and variable diversity of episymbiotic CPR bacteria and DPANN archaea in groundwater ecosystems.</title>
        <authorList>
            <person name="He C.Y."/>
            <person name="Keren R."/>
            <person name="Whittaker M."/>
            <person name="Farag I.F."/>
            <person name="Doudna J."/>
            <person name="Cate J.H.D."/>
            <person name="Banfield J.F."/>
        </authorList>
    </citation>
    <scope>NUCLEOTIDE SEQUENCE</scope>
    <source>
        <strain evidence="2">NC_groundwater_763_Ag_S-0.2um_68_21</strain>
    </source>
</reference>
<dbReference type="PANTHER" id="PTHR35024">
    <property type="entry name" value="HYPOTHETICAL CYTOSOLIC PROTEIN"/>
    <property type="match status" value="1"/>
</dbReference>
<name>A0A932I0Y2_UNCTE</name>
<dbReference type="Proteomes" id="UP000782312">
    <property type="component" value="Unassembled WGS sequence"/>
</dbReference>
<organism evidence="2 3">
    <name type="scientific">Tectimicrobiota bacterium</name>
    <dbReference type="NCBI Taxonomy" id="2528274"/>
    <lineage>
        <taxon>Bacteria</taxon>
        <taxon>Pseudomonadati</taxon>
        <taxon>Nitrospinota/Tectimicrobiota group</taxon>
        <taxon>Candidatus Tectimicrobiota</taxon>
    </lineage>
</organism>
<comment type="caution">
    <text evidence="2">The sequence shown here is derived from an EMBL/GenBank/DDBJ whole genome shotgun (WGS) entry which is preliminary data.</text>
</comment>
<protein>
    <submittedName>
        <fullName evidence="2">Polymer-forming cytoskeletal protein</fullName>
    </submittedName>
</protein>
<accession>A0A932I0Y2</accession>
<dbReference type="PANTHER" id="PTHR35024:SF4">
    <property type="entry name" value="POLYMER-FORMING CYTOSKELETAL PROTEIN"/>
    <property type="match status" value="1"/>
</dbReference>
<comment type="similarity">
    <text evidence="1">Belongs to the bactofilin family.</text>
</comment>
<evidence type="ECO:0000256" key="1">
    <source>
        <dbReference type="ARBA" id="ARBA00044755"/>
    </source>
</evidence>
<dbReference type="InterPro" id="IPR007607">
    <property type="entry name" value="BacA/B"/>
</dbReference>
<evidence type="ECO:0000313" key="2">
    <source>
        <dbReference type="EMBL" id="MBI3127757.1"/>
    </source>
</evidence>
<proteinExistence type="inferred from homology"/>
<evidence type="ECO:0000313" key="3">
    <source>
        <dbReference type="Proteomes" id="UP000782312"/>
    </source>
</evidence>
<dbReference type="AlphaFoldDB" id="A0A932I0Y2"/>
<sequence>MSRNSKNYEKTIRAFLGEGTEFKGVITFEGTVRVDGVLEGEVITEDTFIIGAAARVKATVRAGVVIIMGKTEGRIEAKERCEIRAGSHVKGEVHTPSIYIEEGAVFEGVCHMTGEGEAAKRLAAAAPKEG</sequence>
<gene>
    <name evidence="2" type="ORF">HYZ11_09155</name>
</gene>
<dbReference type="Pfam" id="PF04519">
    <property type="entry name" value="Bactofilin"/>
    <property type="match status" value="1"/>
</dbReference>
<dbReference type="EMBL" id="JACPUR010000019">
    <property type="protein sequence ID" value="MBI3127757.1"/>
    <property type="molecule type" value="Genomic_DNA"/>
</dbReference>